<proteinExistence type="predicted"/>
<sequence length="194" mass="22186">MIPSFTLAAELYDTQHNFEWLRAFALGVQHPAIHTIVSTHPNALTSLDGQAQVEAAARAHWRQAQCHCGLRWTLNRYATALCGAHNLTFEDIDLHLAYPELPLLKYYGALLKASRNTDKEPLWRRHLAYCRALSLALYEYSRAPDSQLCYSASSIVTTSAAKKESVCFRYQATAHCYHVNDWRYFLLPMPWEPT</sequence>
<dbReference type="AlphaFoldDB" id="A0A240EM25"/>
<name>A0A240EM25_9VIBR</name>
<organism evidence="1 2">
    <name type="scientific">Vibrio thalassae</name>
    <dbReference type="NCBI Taxonomy" id="1243014"/>
    <lineage>
        <taxon>Bacteria</taxon>
        <taxon>Pseudomonadati</taxon>
        <taxon>Pseudomonadota</taxon>
        <taxon>Gammaproteobacteria</taxon>
        <taxon>Vibrionales</taxon>
        <taxon>Vibrionaceae</taxon>
        <taxon>Vibrio</taxon>
    </lineage>
</organism>
<evidence type="ECO:0000313" key="1">
    <source>
        <dbReference type="EMBL" id="SNX49742.1"/>
    </source>
</evidence>
<dbReference type="EMBL" id="OANU01000073">
    <property type="protein sequence ID" value="SNX49742.1"/>
    <property type="molecule type" value="Genomic_DNA"/>
</dbReference>
<keyword evidence="2" id="KW-1185">Reference proteome</keyword>
<gene>
    <name evidence="1" type="ORF">VTH8203_03390</name>
</gene>
<dbReference type="RefSeq" id="WP_096994745.1">
    <property type="nucleotide sequence ID" value="NZ_JBHSII010000001.1"/>
</dbReference>
<dbReference type="OrthoDB" id="9861591at2"/>
<accession>A0A240EM25</accession>
<reference evidence="2" key="1">
    <citation type="submission" date="2016-06" db="EMBL/GenBank/DDBJ databases">
        <authorList>
            <person name="Rodrigo-Torres L."/>
            <person name="Arahal R.D."/>
            <person name="Lucena T."/>
        </authorList>
    </citation>
    <scope>NUCLEOTIDE SEQUENCE [LARGE SCALE GENOMIC DNA]</scope>
    <source>
        <strain evidence="2">CECT8203</strain>
    </source>
</reference>
<evidence type="ECO:0000313" key="2">
    <source>
        <dbReference type="Proteomes" id="UP000219336"/>
    </source>
</evidence>
<dbReference type="Proteomes" id="UP000219336">
    <property type="component" value="Unassembled WGS sequence"/>
</dbReference>
<protein>
    <submittedName>
        <fullName evidence="1">Uncharacterized protein</fullName>
    </submittedName>
</protein>